<proteinExistence type="predicted"/>
<reference evidence="3" key="1">
    <citation type="submission" date="2016-10" db="EMBL/GenBank/DDBJ databases">
        <authorList>
            <person name="Varghese N."/>
            <person name="Submissions S."/>
        </authorList>
    </citation>
    <scope>NUCLEOTIDE SEQUENCE [LARGE SCALE GENOMIC DNA]</scope>
    <source>
        <strain evidence="3">DSM 17453</strain>
    </source>
</reference>
<dbReference type="InterPro" id="IPR021109">
    <property type="entry name" value="Peptidase_aspartic_dom_sf"/>
</dbReference>
<dbReference type="OrthoDB" id="5580718at2"/>
<feature type="signal peptide" evidence="1">
    <location>
        <begin position="1"/>
        <end position="22"/>
    </location>
</feature>
<dbReference type="RefSeq" id="WP_090002449.1">
    <property type="nucleotide sequence ID" value="NZ_FOBV01000017.1"/>
</dbReference>
<name>A0A1H8DVX2_9FLAO</name>
<keyword evidence="2" id="KW-0378">Hydrolase</keyword>
<organism evidence="2 3">
    <name type="scientific">Chryseobacterium taichungense</name>
    <dbReference type="NCBI Taxonomy" id="295069"/>
    <lineage>
        <taxon>Bacteria</taxon>
        <taxon>Pseudomonadati</taxon>
        <taxon>Bacteroidota</taxon>
        <taxon>Flavobacteriia</taxon>
        <taxon>Flavobacteriales</taxon>
        <taxon>Weeksellaceae</taxon>
        <taxon>Chryseobacterium group</taxon>
        <taxon>Chryseobacterium</taxon>
    </lineage>
</organism>
<feature type="chain" id="PRO_5011611153" evidence="1">
    <location>
        <begin position="23"/>
        <end position="373"/>
    </location>
</feature>
<protein>
    <submittedName>
        <fullName evidence="2">Aspartyl protease</fullName>
    </submittedName>
</protein>
<dbReference type="STRING" id="295069.SAMN05421856_1176"/>
<dbReference type="AlphaFoldDB" id="A0A1H8DVX2"/>
<dbReference type="Gene3D" id="2.40.70.10">
    <property type="entry name" value="Acid Proteases"/>
    <property type="match status" value="1"/>
</dbReference>
<dbReference type="EMBL" id="FOBV01000017">
    <property type="protein sequence ID" value="SEN11004.1"/>
    <property type="molecule type" value="Genomic_DNA"/>
</dbReference>
<gene>
    <name evidence="2" type="ORF">SAMN05421856_1176</name>
</gene>
<keyword evidence="2" id="KW-0645">Protease</keyword>
<dbReference type="GO" id="GO:0006508">
    <property type="term" value="P:proteolysis"/>
    <property type="evidence" value="ECO:0007669"/>
    <property type="project" value="UniProtKB-KW"/>
</dbReference>
<sequence length="373" mass="42176">MKNIKKHLFIVTLLLFSSFFNATTIPFELIDGKIFVPVDIKKQKHYFLFDTGAFTIISSELKGKINEKKSSIIFEASDAHNVKSKMDVFSTNDLIVSDLKFKNVNFSFTDVSWMTGRACKKISGILGANMMKGKIWRIDFKTKTISVFDKSLTNSPTSVTIPFSEDNFTSVPRVKGKIRNQDAEFIFDSGSGMGITLSQNLYNSIKDSDFLTFEGLLSQGLNSVNKGERQVDLMEIEFNKTNLKNQIIDSSSDPLNLIGIRFIENYLVDLDFINNNIILNSTDKTPEYNSFGISLAPIDNSLIIVNKLQIPSLSELNVSEKILKINDIDVSKITAEKYCEVRKILDNSKTITIENESNKKFILEKKNVLLYLN</sequence>
<dbReference type="Proteomes" id="UP000199450">
    <property type="component" value="Unassembled WGS sequence"/>
</dbReference>
<dbReference type="GO" id="GO:0008233">
    <property type="term" value="F:peptidase activity"/>
    <property type="evidence" value="ECO:0007669"/>
    <property type="project" value="UniProtKB-KW"/>
</dbReference>
<accession>A0A1H8DVX2</accession>
<keyword evidence="3" id="KW-1185">Reference proteome</keyword>
<keyword evidence="1" id="KW-0732">Signal</keyword>
<evidence type="ECO:0000256" key="1">
    <source>
        <dbReference type="SAM" id="SignalP"/>
    </source>
</evidence>
<evidence type="ECO:0000313" key="2">
    <source>
        <dbReference type="EMBL" id="SEN11004.1"/>
    </source>
</evidence>
<evidence type="ECO:0000313" key="3">
    <source>
        <dbReference type="Proteomes" id="UP000199450"/>
    </source>
</evidence>